<organism evidence="1 2">
    <name type="scientific">Araneus ventricosus</name>
    <name type="common">Orbweaver spider</name>
    <name type="synonym">Epeira ventricosa</name>
    <dbReference type="NCBI Taxonomy" id="182803"/>
    <lineage>
        <taxon>Eukaryota</taxon>
        <taxon>Metazoa</taxon>
        <taxon>Ecdysozoa</taxon>
        <taxon>Arthropoda</taxon>
        <taxon>Chelicerata</taxon>
        <taxon>Arachnida</taxon>
        <taxon>Araneae</taxon>
        <taxon>Araneomorphae</taxon>
        <taxon>Entelegynae</taxon>
        <taxon>Araneoidea</taxon>
        <taxon>Araneidae</taxon>
        <taxon>Araneus</taxon>
    </lineage>
</organism>
<sequence>MSGVVAKIKGKAKGCCSVHCILHQHALAMKKMPPFKKEVLSETVKIINFIKSRPKNNRLFKILCDDMESLHTSLLLHPEIRWLFRGKSLIRLFELRNEVGIFLRDNDFALGEKLYDERKAVTVFDATDKVEGFKKKRKYWVDYIKNGSLDCFPLTKGFGEELESDIPADILNEFEIHLLRLIDDFNSYFTKRLHENLKENVWVVEPYSISKKPSSLTPQEYECLLDLTSDTAITKFKTEKSISDFWCTLKDEFKVLSDKANPILPPFATTYTVETGFSAYTATKTKYRSLLNAEKDIHLQLSEIQPDTISLWKSKQPHPSY</sequence>
<name>A0A4Y2NCY2_ARAVE</name>
<reference evidence="1 2" key="1">
    <citation type="journal article" date="2019" name="Sci. Rep.">
        <title>Orb-weaving spider Araneus ventricosus genome elucidates the spidroin gene catalogue.</title>
        <authorList>
            <person name="Kono N."/>
            <person name="Nakamura H."/>
            <person name="Ohtoshi R."/>
            <person name="Moran D.A.P."/>
            <person name="Shinohara A."/>
            <person name="Yoshida Y."/>
            <person name="Fujiwara M."/>
            <person name="Mori M."/>
            <person name="Tomita M."/>
            <person name="Arakawa K."/>
        </authorList>
    </citation>
    <scope>NUCLEOTIDE SEQUENCE [LARGE SCALE GENOMIC DNA]</scope>
</reference>
<dbReference type="AlphaFoldDB" id="A0A4Y2NCY2"/>
<dbReference type="EMBL" id="BGPR01008983">
    <property type="protein sequence ID" value="GBN37255.1"/>
    <property type="molecule type" value="Genomic_DNA"/>
</dbReference>
<evidence type="ECO:0000313" key="2">
    <source>
        <dbReference type="Proteomes" id="UP000499080"/>
    </source>
</evidence>
<dbReference type="PANTHER" id="PTHR45913:SF19">
    <property type="entry name" value="LOW QUALITY PROTEIN: ZINC FINGER BED DOMAIN-CONTAINING PROTEIN 5-LIKE"/>
    <property type="match status" value="1"/>
</dbReference>
<dbReference type="Proteomes" id="UP000499080">
    <property type="component" value="Unassembled WGS sequence"/>
</dbReference>
<gene>
    <name evidence="1" type="primary">ZBED5_77</name>
    <name evidence="1" type="ORF">AVEN_125567_1</name>
</gene>
<evidence type="ECO:0000313" key="1">
    <source>
        <dbReference type="EMBL" id="GBN37255.1"/>
    </source>
</evidence>
<accession>A0A4Y2NCY2</accession>
<dbReference type="OrthoDB" id="6418415at2759"/>
<keyword evidence="2" id="KW-1185">Reference proteome</keyword>
<comment type="caution">
    <text evidence="1">The sequence shown here is derived from an EMBL/GenBank/DDBJ whole genome shotgun (WGS) entry which is preliminary data.</text>
</comment>
<proteinExistence type="predicted"/>
<dbReference type="PANTHER" id="PTHR45913">
    <property type="entry name" value="EPM2A-INTERACTING PROTEIN 1"/>
    <property type="match status" value="1"/>
</dbReference>
<protein>
    <submittedName>
        <fullName evidence="1">Zinc finger BED domain-containing protein 5</fullName>
    </submittedName>
</protein>